<evidence type="ECO:0000259" key="1">
    <source>
        <dbReference type="Pfam" id="PF11638"/>
    </source>
</evidence>
<dbReference type="EMBL" id="RCCT01000003">
    <property type="protein sequence ID" value="RLK07250.1"/>
    <property type="molecule type" value="Genomic_DNA"/>
</dbReference>
<dbReference type="InterPro" id="IPR038454">
    <property type="entry name" value="DnaA_N_sf"/>
</dbReference>
<sequence>MEIKRFTGHQAGSQKYDLLTAISVAGLSGTPGFQNSMMRLIALITARYNWRTDELTVGQKEMARLWSVDQRTVKREIKRLTNYNMLLQLRPGVRGRVAAYRLNYTEIYRLSKPVWQNVGSDFVSRMEMQIPKPSEKVVHVQFGQEKQLEVELERQDLQSPWGRVLQRLSESEMLLFKCWYRDLQLVETQDQTITLRAPSKFIAQYIQSHHLKPLLGAIQLEFGRIRKVRLIG</sequence>
<dbReference type="Gene3D" id="3.30.300.180">
    <property type="match status" value="1"/>
</dbReference>
<organism evidence="2 3">
    <name type="scientific">Ruegeria conchae</name>
    <dbReference type="NCBI Taxonomy" id="981384"/>
    <lineage>
        <taxon>Bacteria</taxon>
        <taxon>Pseudomonadati</taxon>
        <taxon>Pseudomonadota</taxon>
        <taxon>Alphaproteobacteria</taxon>
        <taxon>Rhodobacterales</taxon>
        <taxon>Roseobacteraceae</taxon>
        <taxon>Ruegeria</taxon>
    </lineage>
</organism>
<reference evidence="2 3" key="1">
    <citation type="submission" date="2018-10" db="EMBL/GenBank/DDBJ databases">
        <title>Genomic Encyclopedia of Archaeal and Bacterial Type Strains, Phase II (KMG-II): from individual species to whole genera.</title>
        <authorList>
            <person name="Goeker M."/>
        </authorList>
    </citation>
    <scope>NUCLEOTIDE SEQUENCE [LARGE SCALE GENOMIC DNA]</scope>
    <source>
        <strain evidence="2 3">DSM 29317</strain>
    </source>
</reference>
<dbReference type="OrthoDB" id="7657434at2"/>
<dbReference type="RefSeq" id="WP_010442315.1">
    <property type="nucleotide sequence ID" value="NZ_AEYW01000014.1"/>
</dbReference>
<evidence type="ECO:0000313" key="3">
    <source>
        <dbReference type="Proteomes" id="UP000271700"/>
    </source>
</evidence>
<protein>
    <submittedName>
        <fullName evidence="2">DnaA-like protein</fullName>
    </submittedName>
</protein>
<keyword evidence="3" id="KW-1185">Reference proteome</keyword>
<feature type="domain" description="DnaA N-terminal" evidence="1">
    <location>
        <begin position="159"/>
        <end position="214"/>
    </location>
</feature>
<dbReference type="STRING" id="981384.GCA_000192475_01450"/>
<dbReference type="AlphaFoldDB" id="A0A497ZEX4"/>
<comment type="caution">
    <text evidence="2">The sequence shown here is derived from an EMBL/GenBank/DDBJ whole genome shotgun (WGS) entry which is preliminary data.</text>
</comment>
<dbReference type="Proteomes" id="UP000271700">
    <property type="component" value="Unassembled WGS sequence"/>
</dbReference>
<evidence type="ECO:0000313" key="2">
    <source>
        <dbReference type="EMBL" id="RLK07250.1"/>
    </source>
</evidence>
<dbReference type="Pfam" id="PF11638">
    <property type="entry name" value="DnaA_N"/>
    <property type="match status" value="1"/>
</dbReference>
<name>A0A497ZEX4_9RHOB</name>
<accession>A0A497ZEX4</accession>
<dbReference type="InterPro" id="IPR024633">
    <property type="entry name" value="DnaA_N_dom"/>
</dbReference>
<proteinExistence type="predicted"/>
<gene>
    <name evidence="2" type="ORF">CLV75_2363</name>
</gene>